<dbReference type="PATRIC" id="fig|1288298.3.peg.634"/>
<dbReference type="EMBL" id="AONH01000002">
    <property type="protein sequence ID" value="KGM89149.1"/>
    <property type="molecule type" value="Genomic_DNA"/>
</dbReference>
<evidence type="ECO:0008006" key="3">
    <source>
        <dbReference type="Google" id="ProtNLM"/>
    </source>
</evidence>
<dbReference type="InterPro" id="IPR052183">
    <property type="entry name" value="IS_Transposase"/>
</dbReference>
<proteinExistence type="predicted"/>
<comment type="caution">
    <text evidence="1">The sequence shown here is derived from an EMBL/GenBank/DDBJ whole genome shotgun (WGS) entry which is preliminary data.</text>
</comment>
<dbReference type="HOGENOM" id="CLU_067322_1_3_5"/>
<protein>
    <recommendedName>
        <fullName evidence="3">Transposase</fullName>
    </recommendedName>
</protein>
<dbReference type="PANTHER" id="PTHR35528:SF3">
    <property type="entry name" value="BLL1675 PROTEIN"/>
    <property type="match status" value="1"/>
</dbReference>
<reference evidence="1 2" key="1">
    <citation type="submission" date="2013-01" db="EMBL/GenBank/DDBJ databases">
        <authorList>
            <person name="Fiebig A."/>
            <person name="Goeker M."/>
            <person name="Klenk H.-P.P."/>
        </authorList>
    </citation>
    <scope>NUCLEOTIDE SEQUENCE [LARGE SCALE GENOMIC DNA]</scope>
    <source>
        <strain evidence="1 2">DSM 17069</strain>
    </source>
</reference>
<dbReference type="PANTHER" id="PTHR35528">
    <property type="entry name" value="BLL1675 PROTEIN"/>
    <property type="match status" value="1"/>
</dbReference>
<organism evidence="1 2">
    <name type="scientific">Roseovarius mucosus DSM 17069</name>
    <dbReference type="NCBI Taxonomy" id="1288298"/>
    <lineage>
        <taxon>Bacteria</taxon>
        <taxon>Pseudomonadati</taxon>
        <taxon>Pseudomonadota</taxon>
        <taxon>Alphaproteobacteria</taxon>
        <taxon>Rhodobacterales</taxon>
        <taxon>Roseobacteraceae</taxon>
        <taxon>Roseovarius</taxon>
    </lineage>
</organism>
<sequence length="82" mass="9754">MIDFKGAQFPKHVIVFAVWFYVRFLVSYRDLEEIIKDRGVFVDHATLNRWVEKYAPLIAQEAQKRMTGAARSWRMDATYKKV</sequence>
<accession>A0A0A0HRA6</accession>
<dbReference type="eggNOG" id="COG3316">
    <property type="taxonomic scope" value="Bacteria"/>
</dbReference>
<dbReference type="Proteomes" id="UP000030021">
    <property type="component" value="Unassembled WGS sequence"/>
</dbReference>
<dbReference type="AlphaFoldDB" id="A0A0A0HRA6"/>
<evidence type="ECO:0000313" key="2">
    <source>
        <dbReference type="Proteomes" id="UP000030021"/>
    </source>
</evidence>
<name>A0A0A0HRA6_9RHOB</name>
<evidence type="ECO:0000313" key="1">
    <source>
        <dbReference type="EMBL" id="KGM89149.1"/>
    </source>
</evidence>
<gene>
    <name evidence="1" type="ORF">rosmuc_00633</name>
</gene>